<dbReference type="Gene3D" id="2.60.120.330">
    <property type="entry name" value="B-lactam Antibiotic, Isopenicillin N Synthase, Chain"/>
    <property type="match status" value="1"/>
</dbReference>
<dbReference type="KEGG" id="ath:AT1G06645"/>
<dbReference type="InterPro" id="IPR005123">
    <property type="entry name" value="Oxoglu/Fe-dep_dioxygenase_dom"/>
</dbReference>
<dbReference type="GO" id="GO:0046872">
    <property type="term" value="F:metal ion binding"/>
    <property type="evidence" value="ECO:0007669"/>
    <property type="project" value="UniProtKB-KW"/>
</dbReference>
<evidence type="ECO:0000256" key="1">
    <source>
        <dbReference type="ARBA" id="ARBA00001962"/>
    </source>
</evidence>
<dbReference type="HOGENOM" id="CLU_010119_0_0_1"/>
<protein>
    <submittedName>
        <fullName evidence="9">2-oxoglutarate (2OG) and Fe(II)-dependent oxygenase superfamily protein</fullName>
    </submittedName>
</protein>
<accession>F4IDQ2</accession>
<dbReference type="InterPro" id="IPR026992">
    <property type="entry name" value="DIOX_N"/>
</dbReference>
<proteinExistence type="inferred from homology"/>
<dbReference type="SMR" id="F4IDQ2"/>
<evidence type="ECO:0000256" key="6">
    <source>
        <dbReference type="RuleBase" id="RU003682"/>
    </source>
</evidence>
<feature type="domain" description="Fe2OG dioxygenase" evidence="7">
    <location>
        <begin position="227"/>
        <end position="327"/>
    </location>
</feature>
<keyword evidence="10" id="KW-1185">Reference proteome</keyword>
<dbReference type="PaxDb" id="3702-AT1G06645.1"/>
<evidence type="ECO:0000313" key="10">
    <source>
        <dbReference type="Proteomes" id="UP000006548"/>
    </source>
</evidence>
<dbReference type="EMBL" id="CP002684">
    <property type="protein sequence ID" value="AEE28017.2"/>
    <property type="molecule type" value="Genomic_DNA"/>
</dbReference>
<dbReference type="Araport" id="AT1G06645"/>
<evidence type="ECO:0000313" key="8">
    <source>
        <dbReference type="Araport" id="AT1G06645"/>
    </source>
</evidence>
<dbReference type="Proteomes" id="UP000006548">
    <property type="component" value="Chromosome 1"/>
</dbReference>
<dbReference type="PANTHER" id="PTHR10209:SF784">
    <property type="entry name" value="1-AMINOCYCLOPROPANE-1-CARBOXYLATE OXIDASE HOMOLOG 3"/>
    <property type="match status" value="1"/>
</dbReference>
<keyword evidence="5 6" id="KW-0408">Iron</keyword>
<dbReference type="OMA" id="FACNIAP"/>
<evidence type="ECO:0000256" key="3">
    <source>
        <dbReference type="ARBA" id="ARBA00022723"/>
    </source>
</evidence>
<reference evidence="10" key="2">
    <citation type="journal article" date="2017" name="Plant J.">
        <title>Araport11: a complete reannotation of the Arabidopsis thaliana reference genome.</title>
        <authorList>
            <person name="Cheng C.Y."/>
            <person name="Krishnakumar V."/>
            <person name="Chan A.P."/>
            <person name="Thibaud-Nissen F."/>
            <person name="Schobel S."/>
            <person name="Town C.D."/>
        </authorList>
    </citation>
    <scope>GENOME REANNOTATION</scope>
    <source>
        <strain evidence="10">cv. Columbia</strain>
    </source>
</reference>
<keyword evidence="4 6" id="KW-0560">Oxidoreductase</keyword>
<dbReference type="TAIR" id="AT1G06645"/>
<dbReference type="Pfam" id="PF03171">
    <property type="entry name" value="2OG-FeII_Oxy"/>
    <property type="match status" value="1"/>
</dbReference>
<dbReference type="GeneID" id="3766668"/>
<dbReference type="AlphaFoldDB" id="F4IDQ2"/>
<evidence type="ECO:0000313" key="9">
    <source>
        <dbReference type="EMBL" id="AEE28017.2"/>
    </source>
</evidence>
<evidence type="ECO:0000256" key="4">
    <source>
        <dbReference type="ARBA" id="ARBA00023002"/>
    </source>
</evidence>
<dbReference type="SUPFAM" id="SSF51197">
    <property type="entry name" value="Clavaminate synthase-like"/>
    <property type="match status" value="1"/>
</dbReference>
<evidence type="ECO:0000259" key="7">
    <source>
        <dbReference type="PROSITE" id="PS51471"/>
    </source>
</evidence>
<dbReference type="eggNOG" id="KOG0143">
    <property type="taxonomic scope" value="Eukaryota"/>
</dbReference>
<dbReference type="InterPro" id="IPR044861">
    <property type="entry name" value="IPNS-like_FE2OG_OXY"/>
</dbReference>
<comment type="similarity">
    <text evidence="2 6">Belongs to the iron/ascorbate-dependent oxidoreductase family.</text>
</comment>
<dbReference type="GO" id="GO:0051213">
    <property type="term" value="F:dioxygenase activity"/>
    <property type="evidence" value="ECO:0007669"/>
    <property type="project" value="UniProtKB-ARBA"/>
</dbReference>
<dbReference type="FunFam" id="2.60.120.330:FF:000005">
    <property type="entry name" value="1-aminocyclopropane-1-carboxylate oxidase homolog 1"/>
    <property type="match status" value="1"/>
</dbReference>
<dbReference type="ExpressionAtlas" id="F4IDQ2">
    <property type="expression patterns" value="baseline and differential"/>
</dbReference>
<dbReference type="InterPro" id="IPR027443">
    <property type="entry name" value="IPNS-like_sf"/>
</dbReference>
<gene>
    <name evidence="8 9" type="ordered locus">At1g06645</name>
    <name evidence="9" type="ORF">F12K11.6</name>
</gene>
<keyword evidence="3 6" id="KW-0479">Metal-binding</keyword>
<evidence type="ECO:0000256" key="2">
    <source>
        <dbReference type="ARBA" id="ARBA00008056"/>
    </source>
</evidence>
<dbReference type="PROSITE" id="PS51471">
    <property type="entry name" value="FE2OG_OXY"/>
    <property type="match status" value="1"/>
</dbReference>
<name>F4IDQ2_ARATH</name>
<dbReference type="Pfam" id="PF14226">
    <property type="entry name" value="DIOX_N"/>
    <property type="match status" value="1"/>
</dbReference>
<comment type="cofactor">
    <cofactor evidence="1">
        <name>Fe cation</name>
        <dbReference type="ChEBI" id="CHEBI:24875"/>
    </cofactor>
</comment>
<organism evidence="9 10">
    <name type="scientific">Arabidopsis thaliana</name>
    <name type="common">Mouse-ear cress</name>
    <dbReference type="NCBI Taxonomy" id="3702"/>
    <lineage>
        <taxon>Eukaryota</taxon>
        <taxon>Viridiplantae</taxon>
        <taxon>Streptophyta</taxon>
        <taxon>Embryophyta</taxon>
        <taxon>Tracheophyta</taxon>
        <taxon>Spermatophyta</taxon>
        <taxon>Magnoliopsida</taxon>
        <taxon>eudicotyledons</taxon>
        <taxon>Gunneridae</taxon>
        <taxon>Pentapetalae</taxon>
        <taxon>rosids</taxon>
        <taxon>malvids</taxon>
        <taxon>Brassicales</taxon>
        <taxon>Brassicaceae</taxon>
        <taxon>Camelineae</taxon>
        <taxon>Arabidopsis</taxon>
    </lineage>
</organism>
<reference evidence="9 10" key="1">
    <citation type="journal article" date="2000" name="Nature">
        <title>Sequence and analysis of chromosome 1 of the plant Arabidopsis thaliana.</title>
        <authorList>
            <person name="Theologis A."/>
            <person name="Ecker J.R."/>
            <person name="Palm C.J."/>
            <person name="Federspiel N.A."/>
            <person name="Kaul S."/>
            <person name="White O."/>
            <person name="Alonso J."/>
            <person name="Altafi H."/>
            <person name="Araujo R."/>
            <person name="Bowman C.L."/>
            <person name="Brooks S.Y."/>
            <person name="Buehler E."/>
            <person name="Chan A."/>
            <person name="Chao Q."/>
            <person name="Chen H."/>
            <person name="Cheuk R.F."/>
            <person name="Chin C.W."/>
            <person name="Chung M.K."/>
            <person name="Conn L."/>
            <person name="Conway A.B."/>
            <person name="Conway A.R."/>
            <person name="Creasy T.H."/>
            <person name="Dewar K."/>
            <person name="Dunn P."/>
            <person name="Etgu P."/>
            <person name="Feldblyum T.V."/>
            <person name="Feng J."/>
            <person name="Fong B."/>
            <person name="Fujii C.Y."/>
            <person name="Gill J.E."/>
            <person name="Goldsmith A.D."/>
            <person name="Haas B."/>
            <person name="Hansen N.F."/>
            <person name="Hughes B."/>
            <person name="Huizar L."/>
            <person name="Hunter J.L."/>
            <person name="Jenkins J."/>
            <person name="Johnson-Hopson C."/>
            <person name="Khan S."/>
            <person name="Khaykin E."/>
            <person name="Kim C.J."/>
            <person name="Koo H.L."/>
            <person name="Kremenetskaia I."/>
            <person name="Kurtz D.B."/>
            <person name="Kwan A."/>
            <person name="Lam B."/>
            <person name="Langin-Hooper S."/>
            <person name="Lee A."/>
            <person name="Lee J.M."/>
            <person name="Lenz C.A."/>
            <person name="Li J.H."/>
            <person name="Li Y."/>
            <person name="Lin X."/>
            <person name="Liu S.X."/>
            <person name="Liu Z.A."/>
            <person name="Luros J.S."/>
            <person name="Maiti R."/>
            <person name="Marziali A."/>
            <person name="Militscher J."/>
            <person name="Miranda M."/>
            <person name="Nguyen M."/>
            <person name="Nierman W.C."/>
            <person name="Osborne B.I."/>
            <person name="Pai G."/>
            <person name="Peterson J."/>
            <person name="Pham P.K."/>
            <person name="Rizzo M."/>
            <person name="Rooney T."/>
            <person name="Rowley D."/>
            <person name="Sakano H."/>
            <person name="Salzberg S.L."/>
            <person name="Schwartz J.R."/>
            <person name="Shinn P."/>
            <person name="Southwick A.M."/>
            <person name="Sun H."/>
            <person name="Tallon L.J."/>
            <person name="Tambunga G."/>
            <person name="Toriumi M.J."/>
            <person name="Town C.D."/>
            <person name="Utterback T."/>
            <person name="Van Aken S."/>
            <person name="Vaysberg M."/>
            <person name="Vysotskaia V.S."/>
            <person name="Walker M."/>
            <person name="Wu D."/>
            <person name="Yu G."/>
            <person name="Fraser C.M."/>
            <person name="Venter J.C."/>
            <person name="Davis R.W."/>
        </authorList>
    </citation>
    <scope>NUCLEOTIDE SEQUENCE [LARGE SCALE GENOMIC DNA]</scope>
    <source>
        <strain evidence="10">cv. Columbia</strain>
    </source>
</reference>
<dbReference type="PANTHER" id="PTHR10209">
    <property type="entry name" value="OXIDOREDUCTASE, 2OG-FE II OXYGENASE FAMILY PROTEIN"/>
    <property type="match status" value="1"/>
</dbReference>
<evidence type="ECO:0000256" key="5">
    <source>
        <dbReference type="ARBA" id="ARBA00023004"/>
    </source>
</evidence>
<sequence length="379" mass="42819">MFHSCSVIREAKTMETKNIAPSFDRASELKAFDETKTGVKGLVDSGISQIPRIFHHSSVKLANPEPVSSDLLHLKTIPTIDLGGRVFEDELKHKNAIEKIKEAAEKWGFFQVINHGVSLELLEKMKDGVRGFHEQSPEVRKDFYSRDLTRKFQYSSNFDLYSSPAANWRDTVACTMDPDPSTRYSRDLDVTIEYSEQVMNLGEFLFTLLSEALGLNPNHLNDMDCSKGLIMLCHYYPPCPEPDLTLGTSQHADNTFLTVLLPDQIEGLQVLREGYWFNVPHVPGALIINIGDLLQLITNDKFVSLEHRVLANRATRARVSVAGFFTTAMRPNPTMYGPIRELVSKENPPKYRETTIRDYTAYFSAKGLDGTSALLHFKI</sequence>